<gene>
    <name evidence="1" type="ORF">H8D96_06080</name>
</gene>
<proteinExistence type="predicted"/>
<name>A0A8J6NXI0_9BACT</name>
<evidence type="ECO:0000313" key="1">
    <source>
        <dbReference type="EMBL" id="MBC8431470.1"/>
    </source>
</evidence>
<evidence type="ECO:0000313" key="2">
    <source>
        <dbReference type="Proteomes" id="UP000605201"/>
    </source>
</evidence>
<comment type="caution">
    <text evidence="1">The sequence shown here is derived from an EMBL/GenBank/DDBJ whole genome shotgun (WGS) entry which is preliminary data.</text>
</comment>
<dbReference type="Proteomes" id="UP000605201">
    <property type="component" value="Unassembled WGS sequence"/>
</dbReference>
<dbReference type="EMBL" id="JACNIG010000145">
    <property type="protein sequence ID" value="MBC8431470.1"/>
    <property type="molecule type" value="Genomic_DNA"/>
</dbReference>
<protein>
    <submittedName>
        <fullName evidence="1">Uncharacterized protein</fullName>
    </submittedName>
</protein>
<reference evidence="1 2" key="1">
    <citation type="submission" date="2020-08" db="EMBL/GenBank/DDBJ databases">
        <title>Bridging the membrane lipid divide: bacteria of the FCB group superphylum have the potential to synthesize archaeal ether lipids.</title>
        <authorList>
            <person name="Villanueva L."/>
            <person name="Von Meijenfeldt F.A.B."/>
            <person name="Westbye A.B."/>
            <person name="Yadav S."/>
            <person name="Hopmans E.C."/>
            <person name="Dutilh B.E."/>
            <person name="Sinninghe Damste J.S."/>
        </authorList>
    </citation>
    <scope>NUCLEOTIDE SEQUENCE [LARGE SCALE GENOMIC DNA]</scope>
    <source>
        <strain evidence="1">NIOZ-UU17</strain>
    </source>
</reference>
<sequence length="136" mass="14461">MKLLPESELPADLAWAKGSPNIAGGFARFAAAIDTAGKAAIPEDVRDCVVKHVQAWDGRDPGLGRQWVEEVIRGLGEKSKDIGRLVLLTALAPYQVDEGIVNAFTAHSIGNDRLLGALAWGSFTAARKIGTWLPAS</sequence>
<dbReference type="AlphaFoldDB" id="A0A8J6NXI0"/>
<accession>A0A8J6NXI0</accession>
<organism evidence="1 2">
    <name type="scientific">Candidatus Desulfatibia vada</name>
    <dbReference type="NCBI Taxonomy" id="2841696"/>
    <lineage>
        <taxon>Bacteria</taxon>
        <taxon>Pseudomonadati</taxon>
        <taxon>Thermodesulfobacteriota</taxon>
        <taxon>Desulfobacteria</taxon>
        <taxon>Desulfobacterales</taxon>
        <taxon>Desulfobacterales incertae sedis</taxon>
        <taxon>Candidatus Desulfatibia</taxon>
    </lineage>
</organism>